<name>A0ABS9VNX2_9SPHN</name>
<evidence type="ECO:0008006" key="3">
    <source>
        <dbReference type="Google" id="ProtNLM"/>
    </source>
</evidence>
<dbReference type="RefSeq" id="WP_241447578.1">
    <property type="nucleotide sequence ID" value="NZ_JAKZHW010000002.1"/>
</dbReference>
<evidence type="ECO:0000313" key="2">
    <source>
        <dbReference type="Proteomes" id="UP001203058"/>
    </source>
</evidence>
<organism evidence="1 2">
    <name type="scientific">Sphingomonas telluris</name>
    <dbReference type="NCBI Taxonomy" id="2907998"/>
    <lineage>
        <taxon>Bacteria</taxon>
        <taxon>Pseudomonadati</taxon>
        <taxon>Pseudomonadota</taxon>
        <taxon>Alphaproteobacteria</taxon>
        <taxon>Sphingomonadales</taxon>
        <taxon>Sphingomonadaceae</taxon>
        <taxon>Sphingomonas</taxon>
    </lineage>
</organism>
<accession>A0ABS9VNX2</accession>
<keyword evidence="2" id="KW-1185">Reference proteome</keyword>
<evidence type="ECO:0000313" key="1">
    <source>
        <dbReference type="EMBL" id="MCH8616681.1"/>
    </source>
</evidence>
<dbReference type="EMBL" id="JAKZHW010000002">
    <property type="protein sequence ID" value="MCH8616681.1"/>
    <property type="molecule type" value="Genomic_DNA"/>
</dbReference>
<protein>
    <recommendedName>
        <fullName evidence="3">Transposase</fullName>
    </recommendedName>
</protein>
<reference evidence="1 2" key="1">
    <citation type="submission" date="2022-03" db="EMBL/GenBank/DDBJ databases">
        <authorList>
            <person name="Jo J.-H."/>
            <person name="Im W.-T."/>
        </authorList>
    </citation>
    <scope>NUCLEOTIDE SEQUENCE [LARGE SCALE GENOMIC DNA]</scope>
    <source>
        <strain evidence="1 2">SM33</strain>
    </source>
</reference>
<dbReference type="Proteomes" id="UP001203058">
    <property type="component" value="Unassembled WGS sequence"/>
</dbReference>
<comment type="caution">
    <text evidence="1">The sequence shown here is derived from an EMBL/GenBank/DDBJ whole genome shotgun (WGS) entry which is preliminary data.</text>
</comment>
<proteinExistence type="predicted"/>
<sequence>MRLSKRDTEEALLSDSALAQRLETIVGRTLVEKAIHERRQPIPSGRD</sequence>
<gene>
    <name evidence="1" type="ORF">LZ016_11295</name>
</gene>